<protein>
    <submittedName>
        <fullName evidence="1">Toxin-antitoxin system YwqK family antitoxin</fullName>
    </submittedName>
</protein>
<dbReference type="SUPFAM" id="SSF82185">
    <property type="entry name" value="Histone H3 K4-specific methyltransferase SET7/9 N-terminal domain"/>
    <property type="match status" value="1"/>
</dbReference>
<reference evidence="2" key="1">
    <citation type="journal article" date="2019" name="Int. J. Syst. Evol. Microbiol.">
        <title>The Global Catalogue of Microorganisms (GCM) 10K type strain sequencing project: providing services to taxonomists for standard genome sequencing and annotation.</title>
        <authorList>
            <consortium name="The Broad Institute Genomics Platform"/>
            <consortium name="The Broad Institute Genome Sequencing Center for Infectious Disease"/>
            <person name="Wu L."/>
            <person name="Ma J."/>
        </authorList>
    </citation>
    <scope>NUCLEOTIDE SEQUENCE [LARGE SCALE GENOMIC DNA]</scope>
    <source>
        <strain evidence="2">CCUG 63369</strain>
    </source>
</reference>
<dbReference type="EMBL" id="JBHTHR010000316">
    <property type="protein sequence ID" value="MFD0801867.1"/>
    <property type="molecule type" value="Genomic_DNA"/>
</dbReference>
<accession>A0ABW3BFH9</accession>
<dbReference type="Proteomes" id="UP001596956">
    <property type="component" value="Unassembled WGS sequence"/>
</dbReference>
<evidence type="ECO:0000313" key="1">
    <source>
        <dbReference type="EMBL" id="MFD0801867.1"/>
    </source>
</evidence>
<keyword evidence="2" id="KW-1185">Reference proteome</keyword>
<sequence length="120" mass="13841">MRRVNEEDIDFDETEMVFYEGEPFTGEVVETDRAGNIVAAVAYNQGYRHGPWREWHSNGNLLIEGRVEFGKGPVGTWKKWHKNGALAEERRFDDHGRTLSIREWDENGALTVDEAYSKPV</sequence>
<gene>
    <name evidence="1" type="ORF">ACFQZU_11145</name>
</gene>
<proteinExistence type="predicted"/>
<dbReference type="InterPro" id="IPR011652">
    <property type="entry name" value="MORN_2"/>
</dbReference>
<dbReference type="Pfam" id="PF07661">
    <property type="entry name" value="MORN_2"/>
    <property type="match status" value="2"/>
</dbReference>
<comment type="caution">
    <text evidence="1">The sequence shown here is derived from an EMBL/GenBank/DDBJ whole genome shotgun (WGS) entry which is preliminary data.</text>
</comment>
<evidence type="ECO:0000313" key="2">
    <source>
        <dbReference type="Proteomes" id="UP001596956"/>
    </source>
</evidence>
<name>A0ABW3BFH9_9ACTN</name>
<organism evidence="1 2">
    <name type="scientific">Streptomonospora algeriensis</name>
    <dbReference type="NCBI Taxonomy" id="995084"/>
    <lineage>
        <taxon>Bacteria</taxon>
        <taxon>Bacillati</taxon>
        <taxon>Actinomycetota</taxon>
        <taxon>Actinomycetes</taxon>
        <taxon>Streptosporangiales</taxon>
        <taxon>Nocardiopsidaceae</taxon>
        <taxon>Streptomonospora</taxon>
    </lineage>
</organism>
<dbReference type="Gene3D" id="3.90.930.1">
    <property type="match status" value="1"/>
</dbReference>